<reference evidence="1 2" key="2">
    <citation type="journal article" date="2022" name="Mol. Ecol. Resour.">
        <title>The genomes of chicory, endive, great burdock and yacon provide insights into Asteraceae paleo-polyploidization history and plant inulin production.</title>
        <authorList>
            <person name="Fan W."/>
            <person name="Wang S."/>
            <person name="Wang H."/>
            <person name="Wang A."/>
            <person name="Jiang F."/>
            <person name="Liu H."/>
            <person name="Zhao H."/>
            <person name="Xu D."/>
            <person name="Zhang Y."/>
        </authorList>
    </citation>
    <scope>NUCLEOTIDE SEQUENCE [LARGE SCALE GENOMIC DNA]</scope>
    <source>
        <strain evidence="2">cv. Yunnan</strain>
        <tissue evidence="1">Leaves</tissue>
    </source>
</reference>
<name>A0ACB9HXF4_9ASTR</name>
<evidence type="ECO:0000313" key="2">
    <source>
        <dbReference type="Proteomes" id="UP001056120"/>
    </source>
</evidence>
<proteinExistence type="predicted"/>
<dbReference type="Proteomes" id="UP001056120">
    <property type="component" value="Linkage Group LG10"/>
</dbReference>
<dbReference type="EMBL" id="CM042027">
    <property type="protein sequence ID" value="KAI3800604.1"/>
    <property type="molecule type" value="Genomic_DNA"/>
</dbReference>
<reference evidence="2" key="1">
    <citation type="journal article" date="2022" name="Mol. Ecol. Resour.">
        <title>The genomes of chicory, endive, great burdock and yacon provide insights into Asteraceae palaeo-polyploidization history and plant inulin production.</title>
        <authorList>
            <person name="Fan W."/>
            <person name="Wang S."/>
            <person name="Wang H."/>
            <person name="Wang A."/>
            <person name="Jiang F."/>
            <person name="Liu H."/>
            <person name="Zhao H."/>
            <person name="Xu D."/>
            <person name="Zhang Y."/>
        </authorList>
    </citation>
    <scope>NUCLEOTIDE SEQUENCE [LARGE SCALE GENOMIC DNA]</scope>
    <source>
        <strain evidence="2">cv. Yunnan</strain>
    </source>
</reference>
<protein>
    <submittedName>
        <fullName evidence="1">Uncharacterized protein</fullName>
    </submittedName>
</protein>
<organism evidence="1 2">
    <name type="scientific">Smallanthus sonchifolius</name>
    <dbReference type="NCBI Taxonomy" id="185202"/>
    <lineage>
        <taxon>Eukaryota</taxon>
        <taxon>Viridiplantae</taxon>
        <taxon>Streptophyta</taxon>
        <taxon>Embryophyta</taxon>
        <taxon>Tracheophyta</taxon>
        <taxon>Spermatophyta</taxon>
        <taxon>Magnoliopsida</taxon>
        <taxon>eudicotyledons</taxon>
        <taxon>Gunneridae</taxon>
        <taxon>Pentapetalae</taxon>
        <taxon>asterids</taxon>
        <taxon>campanulids</taxon>
        <taxon>Asterales</taxon>
        <taxon>Asteraceae</taxon>
        <taxon>Asteroideae</taxon>
        <taxon>Heliantheae alliance</taxon>
        <taxon>Millerieae</taxon>
        <taxon>Smallanthus</taxon>
    </lineage>
</organism>
<comment type="caution">
    <text evidence="1">The sequence shown here is derived from an EMBL/GenBank/DDBJ whole genome shotgun (WGS) entry which is preliminary data.</text>
</comment>
<gene>
    <name evidence="1" type="ORF">L1987_28697</name>
</gene>
<keyword evidence="2" id="KW-1185">Reference proteome</keyword>
<accession>A0ACB9HXF4</accession>
<evidence type="ECO:0000313" key="1">
    <source>
        <dbReference type="EMBL" id="KAI3800604.1"/>
    </source>
</evidence>
<sequence>MHVHNEVSQDVKKAAKTNGKDNLSLLETAAMDGVFDGWNEGILAIGTFGFDPSSLKDFEHEDDEYLCEYTRKEVSIDDEDDNGDQEEEEIEFPLVFKACKHGFFDDQKDECEEICKANDDEMKKVKKGGERITLADLFWADSDNNLLNNKLTDDHEDHQVKVHYTPESNTKHVSYDHDRVALISKKKITKDNATRPIKKINRVSIS</sequence>